<dbReference type="Pfam" id="PF13669">
    <property type="entry name" value="Glyoxalase_4"/>
    <property type="match status" value="1"/>
</dbReference>
<keyword evidence="3" id="KW-1185">Reference proteome</keyword>
<dbReference type="InterPro" id="IPR029068">
    <property type="entry name" value="Glyas_Bleomycin-R_OHBP_Dase"/>
</dbReference>
<dbReference type="OrthoDB" id="4578369at2"/>
<accession>A0A4S8MZZ1</accession>
<feature type="domain" description="VOC" evidence="1">
    <location>
        <begin position="3"/>
        <end position="142"/>
    </location>
</feature>
<sequence>MSAISQLAWVVADLDAAESALGSTYGVVAWTRIPEVHFGPDGCTHRGAPADFVADISLAYAGELQLEIIRPVRGESIYTEFLATSGPGLHHTCREVDDLDAAVADAIAEGREVIQAGTMAGMRFAYVDLTATGAGLIELAEIGSELVPFYDHIRARSEGRAA</sequence>
<evidence type="ECO:0000313" key="2">
    <source>
        <dbReference type="EMBL" id="THV08782.1"/>
    </source>
</evidence>
<dbReference type="AlphaFoldDB" id="A0A4S8MZZ1"/>
<proteinExistence type="predicted"/>
<dbReference type="Proteomes" id="UP000307087">
    <property type="component" value="Unassembled WGS sequence"/>
</dbReference>
<dbReference type="SUPFAM" id="SSF54593">
    <property type="entry name" value="Glyoxalase/Bleomycin resistance protein/Dihydroxybiphenyl dioxygenase"/>
    <property type="match status" value="1"/>
</dbReference>
<evidence type="ECO:0000313" key="3">
    <source>
        <dbReference type="Proteomes" id="UP000307087"/>
    </source>
</evidence>
<dbReference type="RefSeq" id="WP_136564506.1">
    <property type="nucleotide sequence ID" value="NZ_BAABLS010000005.1"/>
</dbReference>
<dbReference type="PROSITE" id="PS51819">
    <property type="entry name" value="VOC"/>
    <property type="match status" value="1"/>
</dbReference>
<dbReference type="InterPro" id="IPR037523">
    <property type="entry name" value="VOC_core"/>
</dbReference>
<organism evidence="2 3">
    <name type="scientific">Nocardioides caeni</name>
    <dbReference type="NCBI Taxonomy" id="574700"/>
    <lineage>
        <taxon>Bacteria</taxon>
        <taxon>Bacillati</taxon>
        <taxon>Actinomycetota</taxon>
        <taxon>Actinomycetes</taxon>
        <taxon>Propionibacteriales</taxon>
        <taxon>Nocardioidaceae</taxon>
        <taxon>Nocardioides</taxon>
    </lineage>
</organism>
<protein>
    <submittedName>
        <fullName evidence="2">VOC family protein</fullName>
    </submittedName>
</protein>
<name>A0A4S8MZZ1_9ACTN</name>
<evidence type="ECO:0000259" key="1">
    <source>
        <dbReference type="PROSITE" id="PS51819"/>
    </source>
</evidence>
<comment type="caution">
    <text evidence="2">The sequence shown here is derived from an EMBL/GenBank/DDBJ whole genome shotgun (WGS) entry which is preliminary data.</text>
</comment>
<reference evidence="2 3" key="1">
    <citation type="journal article" date="2009" name="Int. J. Syst. Evol. Microbiol.">
        <title>Nocardioides caeni sp. nov., isolated from wastewater.</title>
        <authorList>
            <person name="Yoon J.H."/>
            <person name="Kang S.J."/>
            <person name="Park S."/>
            <person name="Kim W."/>
            <person name="Oh T.K."/>
        </authorList>
    </citation>
    <scope>NUCLEOTIDE SEQUENCE [LARGE SCALE GENOMIC DNA]</scope>
    <source>
        <strain evidence="2 3">DSM 23134</strain>
    </source>
</reference>
<dbReference type="EMBL" id="STGW01000027">
    <property type="protein sequence ID" value="THV08782.1"/>
    <property type="molecule type" value="Genomic_DNA"/>
</dbReference>
<dbReference type="Gene3D" id="3.10.180.10">
    <property type="entry name" value="2,3-Dihydroxybiphenyl 1,2-Dioxygenase, domain 1"/>
    <property type="match status" value="1"/>
</dbReference>
<gene>
    <name evidence="2" type="ORF">E9934_19155</name>
</gene>